<keyword evidence="1" id="KW-0812">Transmembrane</keyword>
<keyword evidence="1" id="KW-1133">Transmembrane helix</keyword>
<organism evidence="2 3">
    <name type="scientific">Schistosoma bovis</name>
    <name type="common">Blood fluke</name>
    <dbReference type="NCBI Taxonomy" id="6184"/>
    <lineage>
        <taxon>Eukaryota</taxon>
        <taxon>Metazoa</taxon>
        <taxon>Spiralia</taxon>
        <taxon>Lophotrochozoa</taxon>
        <taxon>Platyhelminthes</taxon>
        <taxon>Trematoda</taxon>
        <taxon>Digenea</taxon>
        <taxon>Strigeidida</taxon>
        <taxon>Schistosomatoidea</taxon>
        <taxon>Schistosomatidae</taxon>
        <taxon>Schistosoma</taxon>
    </lineage>
</organism>
<name>A0A430PXZ0_SCHBO</name>
<accession>A0A430PXZ0</accession>
<keyword evidence="3" id="KW-1185">Reference proteome</keyword>
<keyword evidence="1" id="KW-0472">Membrane</keyword>
<dbReference type="AlphaFoldDB" id="A0A430PXZ0"/>
<dbReference type="Proteomes" id="UP000290809">
    <property type="component" value="Unassembled WGS sequence"/>
</dbReference>
<sequence length="44" mass="5520">MFNQLFHLLIIVQQLYVIINGLHLYSYYKLLDFFYHVLFGDYFR</sequence>
<comment type="caution">
    <text evidence="2">The sequence shown here is derived from an EMBL/GenBank/DDBJ whole genome shotgun (WGS) entry which is preliminary data.</text>
</comment>
<dbReference type="EMBL" id="QMKO01004296">
    <property type="protein sequence ID" value="RTG80285.1"/>
    <property type="molecule type" value="Genomic_DNA"/>
</dbReference>
<evidence type="ECO:0000313" key="2">
    <source>
        <dbReference type="EMBL" id="RTG80285.1"/>
    </source>
</evidence>
<evidence type="ECO:0000256" key="1">
    <source>
        <dbReference type="SAM" id="Phobius"/>
    </source>
</evidence>
<proteinExistence type="predicted"/>
<gene>
    <name evidence="2" type="ORF">DC041_0010097</name>
</gene>
<reference evidence="2 3" key="1">
    <citation type="journal article" date="2019" name="PLoS Pathog.">
        <title>Genome sequence of the bovine parasite Schistosoma bovis Tanzania.</title>
        <authorList>
            <person name="Oey H."/>
            <person name="Zakrzewski M."/>
            <person name="Gobert G."/>
            <person name="Gravermann K."/>
            <person name="Stoye J."/>
            <person name="Jones M."/>
            <person name="Mcmanus D."/>
            <person name="Krause L."/>
        </authorList>
    </citation>
    <scope>NUCLEOTIDE SEQUENCE [LARGE SCALE GENOMIC DNA]</scope>
    <source>
        <strain evidence="2 3">TAN1997</strain>
    </source>
</reference>
<protein>
    <submittedName>
        <fullName evidence="2">Uncharacterized protein</fullName>
    </submittedName>
</protein>
<evidence type="ECO:0000313" key="3">
    <source>
        <dbReference type="Proteomes" id="UP000290809"/>
    </source>
</evidence>
<feature type="transmembrane region" description="Helical" evidence="1">
    <location>
        <begin position="6"/>
        <end position="28"/>
    </location>
</feature>